<evidence type="ECO:0000256" key="8">
    <source>
        <dbReference type="SAM" id="MobiDB-lite"/>
    </source>
</evidence>
<dbReference type="Proteomes" id="UP000275267">
    <property type="component" value="Unassembled WGS sequence"/>
</dbReference>
<dbReference type="AlphaFoldDB" id="A0A3L6QWM3"/>
<comment type="similarity">
    <text evidence="3">Belongs to the HARBI1 family.</text>
</comment>
<dbReference type="STRING" id="4540.A0A3L6QWM3"/>
<dbReference type="GO" id="GO:0046872">
    <property type="term" value="F:metal ion binding"/>
    <property type="evidence" value="ECO:0007669"/>
    <property type="project" value="UniProtKB-KW"/>
</dbReference>
<proteinExistence type="inferred from homology"/>
<keyword evidence="11" id="KW-1185">Reference proteome</keyword>
<evidence type="ECO:0000256" key="7">
    <source>
        <dbReference type="ARBA" id="ARBA00023242"/>
    </source>
</evidence>
<keyword evidence="5" id="KW-0479">Metal-binding</keyword>
<comment type="caution">
    <text evidence="10">The sequence shown here is derived from an EMBL/GenBank/DDBJ whole genome shotgun (WGS) entry which is preliminary data.</text>
</comment>
<evidence type="ECO:0000256" key="6">
    <source>
        <dbReference type="ARBA" id="ARBA00022801"/>
    </source>
</evidence>
<dbReference type="GO" id="GO:0005634">
    <property type="term" value="C:nucleus"/>
    <property type="evidence" value="ECO:0007669"/>
    <property type="project" value="UniProtKB-SubCell"/>
</dbReference>
<keyword evidence="4" id="KW-0540">Nuclease</keyword>
<dbReference type="GO" id="GO:0016787">
    <property type="term" value="F:hydrolase activity"/>
    <property type="evidence" value="ECO:0007669"/>
    <property type="project" value="UniProtKB-KW"/>
</dbReference>
<evidence type="ECO:0000256" key="5">
    <source>
        <dbReference type="ARBA" id="ARBA00022723"/>
    </source>
</evidence>
<evidence type="ECO:0000259" key="9">
    <source>
        <dbReference type="Pfam" id="PF13359"/>
    </source>
</evidence>
<dbReference type="InterPro" id="IPR027806">
    <property type="entry name" value="HARBI1_dom"/>
</dbReference>
<comment type="cofactor">
    <cofactor evidence="1">
        <name>a divalent metal cation</name>
        <dbReference type="ChEBI" id="CHEBI:60240"/>
    </cofactor>
</comment>
<dbReference type="InterPro" id="IPR045249">
    <property type="entry name" value="HARBI1-like"/>
</dbReference>
<dbReference type="GO" id="GO:0004518">
    <property type="term" value="F:nuclease activity"/>
    <property type="evidence" value="ECO:0007669"/>
    <property type="project" value="UniProtKB-KW"/>
</dbReference>
<sequence>MADRRKRSAEYQLAPEGAEASGVKRQRSPTSSRENSGGSNDGDHEHSSAAAGGRGGGRRLWVKERDHEWWDRMSSPACPEDEFRRAFRMSRATFEAVCEELGAAVAKEDTMLRAAIPVRQRVAVCIWRLATGEPLRLVSKRFGLGISTCHKLVLEVCAAIKAVLMPKAVQWPEAPADVAAQFEAASGIANVVGSMYTTHIPIIAPKANVAAYYNRRHTERNQKTSYSITVQGVVDAAGAFTDVCIGWPGSMSDADVLDRSALYAQRGAAGRLQGQWVVGGAGYPLMDWLLVPYTHQNMTFQKQILSSSGKQMF</sequence>
<evidence type="ECO:0000313" key="10">
    <source>
        <dbReference type="EMBL" id="RLM91361.1"/>
    </source>
</evidence>
<comment type="subcellular location">
    <subcellularLocation>
        <location evidence="2">Nucleus</location>
    </subcellularLocation>
</comment>
<dbReference type="PANTHER" id="PTHR22930">
    <property type="match status" value="1"/>
</dbReference>
<feature type="domain" description="DDE Tnp4" evidence="9">
    <location>
        <begin position="196"/>
        <end position="298"/>
    </location>
</feature>
<keyword evidence="7" id="KW-0539">Nucleus</keyword>
<keyword evidence="6" id="KW-0378">Hydrolase</keyword>
<evidence type="ECO:0000256" key="2">
    <source>
        <dbReference type="ARBA" id="ARBA00004123"/>
    </source>
</evidence>
<evidence type="ECO:0000256" key="4">
    <source>
        <dbReference type="ARBA" id="ARBA00022722"/>
    </source>
</evidence>
<name>A0A3L6QWM3_PANMI</name>
<feature type="region of interest" description="Disordered" evidence="8">
    <location>
        <begin position="1"/>
        <end position="57"/>
    </location>
</feature>
<dbReference type="Pfam" id="PF13359">
    <property type="entry name" value="DDE_Tnp_4"/>
    <property type="match status" value="1"/>
</dbReference>
<feature type="compositionally biased region" description="Polar residues" evidence="8">
    <location>
        <begin position="28"/>
        <end position="38"/>
    </location>
</feature>
<evidence type="ECO:0000256" key="1">
    <source>
        <dbReference type="ARBA" id="ARBA00001968"/>
    </source>
</evidence>
<accession>A0A3L6QWM3</accession>
<evidence type="ECO:0000256" key="3">
    <source>
        <dbReference type="ARBA" id="ARBA00006958"/>
    </source>
</evidence>
<gene>
    <name evidence="10" type="ORF">C2845_PM08G03010</name>
</gene>
<reference evidence="11" key="1">
    <citation type="journal article" date="2019" name="Nat. Commun.">
        <title>The genome of broomcorn millet.</title>
        <authorList>
            <person name="Zou C."/>
            <person name="Miki D."/>
            <person name="Li D."/>
            <person name="Tang Q."/>
            <person name="Xiao L."/>
            <person name="Rajput S."/>
            <person name="Deng P."/>
            <person name="Jia W."/>
            <person name="Huang R."/>
            <person name="Zhang M."/>
            <person name="Sun Y."/>
            <person name="Hu J."/>
            <person name="Fu X."/>
            <person name="Schnable P.S."/>
            <person name="Li F."/>
            <person name="Zhang H."/>
            <person name="Feng B."/>
            <person name="Zhu X."/>
            <person name="Liu R."/>
            <person name="Schnable J.C."/>
            <person name="Zhu J.-K."/>
            <person name="Zhang H."/>
        </authorList>
    </citation>
    <scope>NUCLEOTIDE SEQUENCE [LARGE SCALE GENOMIC DNA]</scope>
</reference>
<dbReference type="PANTHER" id="PTHR22930:SF270">
    <property type="entry name" value="OS01G0186900 PROTEIN"/>
    <property type="match status" value="1"/>
</dbReference>
<evidence type="ECO:0000313" key="11">
    <source>
        <dbReference type="Proteomes" id="UP000275267"/>
    </source>
</evidence>
<dbReference type="OrthoDB" id="2668416at2759"/>
<protein>
    <submittedName>
        <fullName evidence="10">Nuclease HARBI1</fullName>
    </submittedName>
</protein>
<dbReference type="EMBL" id="PQIB02000010">
    <property type="protein sequence ID" value="RLM91361.1"/>
    <property type="molecule type" value="Genomic_DNA"/>
</dbReference>
<organism evidence="10 11">
    <name type="scientific">Panicum miliaceum</name>
    <name type="common">Proso millet</name>
    <name type="synonym">Broomcorn millet</name>
    <dbReference type="NCBI Taxonomy" id="4540"/>
    <lineage>
        <taxon>Eukaryota</taxon>
        <taxon>Viridiplantae</taxon>
        <taxon>Streptophyta</taxon>
        <taxon>Embryophyta</taxon>
        <taxon>Tracheophyta</taxon>
        <taxon>Spermatophyta</taxon>
        <taxon>Magnoliopsida</taxon>
        <taxon>Liliopsida</taxon>
        <taxon>Poales</taxon>
        <taxon>Poaceae</taxon>
        <taxon>PACMAD clade</taxon>
        <taxon>Panicoideae</taxon>
        <taxon>Panicodae</taxon>
        <taxon>Paniceae</taxon>
        <taxon>Panicinae</taxon>
        <taxon>Panicum</taxon>
        <taxon>Panicum sect. Panicum</taxon>
    </lineage>
</organism>